<evidence type="ECO:0000256" key="1">
    <source>
        <dbReference type="SAM" id="MobiDB-lite"/>
    </source>
</evidence>
<protein>
    <submittedName>
        <fullName evidence="4">IMPG2 protein</fullName>
    </submittedName>
</protein>
<dbReference type="Proteomes" id="UP000274429">
    <property type="component" value="Unassembled WGS sequence"/>
</dbReference>
<feature type="compositionally biased region" description="Basic and acidic residues" evidence="1">
    <location>
        <begin position="737"/>
        <end position="746"/>
    </location>
</feature>
<feature type="compositionally biased region" description="Polar residues" evidence="1">
    <location>
        <begin position="1261"/>
        <end position="1297"/>
    </location>
</feature>
<feature type="compositionally biased region" description="Acidic residues" evidence="1">
    <location>
        <begin position="809"/>
        <end position="819"/>
    </location>
</feature>
<feature type="region of interest" description="Disordered" evidence="1">
    <location>
        <begin position="792"/>
        <end position="833"/>
    </location>
</feature>
<feature type="region of interest" description="Disordered" evidence="1">
    <location>
        <begin position="1240"/>
        <end position="1326"/>
    </location>
</feature>
<feature type="compositionally biased region" description="Low complexity" evidence="1">
    <location>
        <begin position="1088"/>
        <end position="1098"/>
    </location>
</feature>
<feature type="compositionally biased region" description="Low complexity" evidence="1">
    <location>
        <begin position="1302"/>
        <end position="1313"/>
    </location>
</feature>
<feature type="region of interest" description="Disordered" evidence="1">
    <location>
        <begin position="1444"/>
        <end position="1463"/>
    </location>
</feature>
<dbReference type="EMBL" id="UYWX01020520">
    <property type="protein sequence ID" value="VDM33076.1"/>
    <property type="molecule type" value="Genomic_DNA"/>
</dbReference>
<feature type="compositionally biased region" description="Basic and acidic residues" evidence="1">
    <location>
        <begin position="792"/>
        <end position="806"/>
    </location>
</feature>
<feature type="region of interest" description="Disordered" evidence="1">
    <location>
        <begin position="1017"/>
        <end position="1058"/>
    </location>
</feature>
<evidence type="ECO:0000313" key="3">
    <source>
        <dbReference type="Proteomes" id="UP000274429"/>
    </source>
</evidence>
<keyword evidence="3" id="KW-1185">Reference proteome</keyword>
<name>A0A0R3X509_HYDTA</name>
<feature type="region of interest" description="Disordered" evidence="1">
    <location>
        <begin position="723"/>
        <end position="758"/>
    </location>
</feature>
<feature type="compositionally biased region" description="Polar residues" evidence="1">
    <location>
        <begin position="1072"/>
        <end position="1081"/>
    </location>
</feature>
<feature type="region of interest" description="Disordered" evidence="1">
    <location>
        <begin position="1072"/>
        <end position="1129"/>
    </location>
</feature>
<reference evidence="4" key="1">
    <citation type="submission" date="2017-02" db="UniProtKB">
        <authorList>
            <consortium name="WormBaseParasite"/>
        </authorList>
    </citation>
    <scope>IDENTIFICATION</scope>
</reference>
<feature type="compositionally biased region" description="Acidic residues" evidence="1">
    <location>
        <begin position="724"/>
        <end position="736"/>
    </location>
</feature>
<evidence type="ECO:0000313" key="2">
    <source>
        <dbReference type="EMBL" id="VDM33076.1"/>
    </source>
</evidence>
<accession>A0A0R3X509</accession>
<organism evidence="4">
    <name type="scientific">Hydatigena taeniaeformis</name>
    <name type="common">Feline tapeworm</name>
    <name type="synonym">Taenia taeniaeformis</name>
    <dbReference type="NCBI Taxonomy" id="6205"/>
    <lineage>
        <taxon>Eukaryota</taxon>
        <taxon>Metazoa</taxon>
        <taxon>Spiralia</taxon>
        <taxon>Lophotrochozoa</taxon>
        <taxon>Platyhelminthes</taxon>
        <taxon>Cestoda</taxon>
        <taxon>Eucestoda</taxon>
        <taxon>Cyclophyllidea</taxon>
        <taxon>Taeniidae</taxon>
        <taxon>Hydatigera</taxon>
    </lineage>
</organism>
<reference evidence="2 3" key="2">
    <citation type="submission" date="2018-11" db="EMBL/GenBank/DDBJ databases">
        <authorList>
            <consortium name="Pathogen Informatics"/>
        </authorList>
    </citation>
    <scope>NUCLEOTIDE SEQUENCE [LARGE SCALE GENOMIC DNA]</scope>
</reference>
<proteinExistence type="predicted"/>
<feature type="region of interest" description="Disordered" evidence="1">
    <location>
        <begin position="670"/>
        <end position="700"/>
    </location>
</feature>
<sequence>GEAKAVVEVEAKPEAEAEAEVVAEAEAEVEVEAEVEEVEVREEEEVLRHVAGEVEAAAPAPDGAEVVVVENVDLDVDAEGNVLDRRSILSKLDVKSSDGSEIFSDVIRNFDAEYVCSSSPSFESAVYFVPALPHSVESLSVVTSRDVPPEDSSTYLEHLPGFVPDESGFPFVSSTISPPPSVLCADKVSHSLNLSTSVLHSSPLSFESVEERPPIFSNVFSASLSNRVEDIFDAHPVESAMLVSSDMPSEICVPVSDSSRFLTSTSPPLLPVSDLLIPVSHPIGIEILETEESKATLPLHLGLTHDDLLYVEQTKPLEYATAKAKYSHPEGTGRDVHVGLIGSADERTSEVKSLPPGPLPLQAVSVETEDHLSTLPGVSTSLTSEAAVYIDKTGNEVPIGFSSTSTSESVRPLAADHNLTCAAFLAVTESEHVDSFAASQRPSSMPEAVSADKCLKRHSSVSSSRSLIGSVETPHVARFFDSSLEIRVKIPRRLFYTANTQEVVWEEVVLFDHGQESPLPFPNVSVIVPVPEPNLSAAPQRSFVQDAERELPVGENNDLIPTYASLPWPKTKDYEASSHTDGAEGAVLGASAPEICTNKADLEPSAEVMNLLSVIPISSAPVSSEVMMSEVSTAVESLSSPAIASATKSHQEPISSELDVYILSPCSSEEGKAVSGPIKDETSKSQFALSESAIPSEEKVEESNWDDLSQLAAAAGATFAAEYVSEDDEEEDEDDSYEFKSVDFKSSRPRPAPETTLDRSSQLLSRLKFYGLGTQQVAQASPRLYDVERGMSKDVEESENVEKQVAEEVTLDDEEEDEEEHPKIMVEDLDDTLPTIPEVAGLLTPEDDDSLNDDEIPMDLKLVPAHEEDEGEDTSLICSRPISEYLQQMQSLSRLSASSQRSLLTATATDGTEESSKDSQATVIQIGSDTLTNADKAQEASRTTLASLDSDLNLLDETRLSTSDSLPQLPREILDASKQGRVELSTAMSTDQVMEDKSAGSRHFADTVSTPSILERSTSSGIYCPQKGRLQGFPRKGDPGASEPVLSKSKATASQSPSLIEFERLEKQMIANSSPDSLQKTSGEQKRSSSSRTSSSLSEFERIEAEATKSFSASSGEMPSATKGIGDGSMSSLSEFLRAEQECASSQESVHQQPIDSQLAALAHKTIGTIYEDVLAEQMCQSVETSRLTDSSEIAGDADSLVQSSIHDSLASSSCQREILPIDLIRDVIRGARDVLEQRYPRDRDSLGEADSSEEDFPQVMETSTDSLEGLQQHSQHGQWGDSSLSSEANYSRNMTDSLEDSGAAMASGSRASTQPPSQSEVLFLPLLGPPPIPIQSSELPQLSIPRSTSGDEALLKKVDIDEDAALKRLPVSVSITSLNLAQEQIPISQTDSNLGSTVFDISEDEFKGPVHPGALVTESSLKSLSSSPVLSHEKDVEAIPEIPSSITPMAESFGPKDISTPTVAEPDFAVEEEIGKDFEIIRTADYDFQHEQK</sequence>
<dbReference type="STRING" id="6205.A0A0R3X509"/>
<gene>
    <name evidence="2" type="ORF">TTAC_LOCUS8513</name>
</gene>
<evidence type="ECO:0000313" key="4">
    <source>
        <dbReference type="WBParaSite" id="TTAC_0000852801-mRNA-1"/>
    </source>
</evidence>
<dbReference type="WBParaSite" id="TTAC_0000852801-mRNA-1">
    <property type="protein sequence ID" value="TTAC_0000852801-mRNA-1"/>
    <property type="gene ID" value="TTAC_0000852801"/>
</dbReference>
<dbReference type="OrthoDB" id="6270285at2759"/>
<feature type="compositionally biased region" description="Polar residues" evidence="1">
    <location>
        <begin position="1049"/>
        <end position="1058"/>
    </location>
</feature>